<feature type="domain" description="PHD-type" evidence="6">
    <location>
        <begin position="23"/>
        <end position="70"/>
    </location>
</feature>
<dbReference type="SUPFAM" id="SSF57903">
    <property type="entry name" value="FYVE/PHD zinc finger"/>
    <property type="match status" value="1"/>
</dbReference>
<dbReference type="EMBL" id="ML732193">
    <property type="protein sequence ID" value="KAB8075537.1"/>
    <property type="molecule type" value="Genomic_DNA"/>
</dbReference>
<dbReference type="AlphaFoldDB" id="A0A5N5X626"/>
<dbReference type="InterPro" id="IPR001965">
    <property type="entry name" value="Znf_PHD"/>
</dbReference>
<keyword evidence="2 4" id="KW-0863">Zinc-finger</keyword>
<evidence type="ECO:0000256" key="3">
    <source>
        <dbReference type="ARBA" id="ARBA00022833"/>
    </source>
</evidence>
<dbReference type="InterPro" id="IPR019787">
    <property type="entry name" value="Znf_PHD-finger"/>
</dbReference>
<feature type="compositionally biased region" description="Polar residues" evidence="5">
    <location>
        <begin position="94"/>
        <end position="104"/>
    </location>
</feature>
<dbReference type="InterPro" id="IPR013083">
    <property type="entry name" value="Znf_RING/FYVE/PHD"/>
</dbReference>
<evidence type="ECO:0000259" key="6">
    <source>
        <dbReference type="PROSITE" id="PS50016"/>
    </source>
</evidence>
<organism evidence="7 8">
    <name type="scientific">Aspergillus leporis</name>
    <dbReference type="NCBI Taxonomy" id="41062"/>
    <lineage>
        <taxon>Eukaryota</taxon>
        <taxon>Fungi</taxon>
        <taxon>Dikarya</taxon>
        <taxon>Ascomycota</taxon>
        <taxon>Pezizomycotina</taxon>
        <taxon>Eurotiomycetes</taxon>
        <taxon>Eurotiomycetidae</taxon>
        <taxon>Eurotiales</taxon>
        <taxon>Aspergillaceae</taxon>
        <taxon>Aspergillus</taxon>
        <taxon>Aspergillus subgen. Circumdati</taxon>
    </lineage>
</organism>
<evidence type="ECO:0000256" key="5">
    <source>
        <dbReference type="SAM" id="MobiDB-lite"/>
    </source>
</evidence>
<accession>A0A5N5X626</accession>
<gene>
    <name evidence="7" type="ORF">BDV29DRAFT_190156</name>
</gene>
<dbReference type="SMART" id="SM00249">
    <property type="entry name" value="PHD"/>
    <property type="match status" value="1"/>
</dbReference>
<evidence type="ECO:0000256" key="1">
    <source>
        <dbReference type="ARBA" id="ARBA00022723"/>
    </source>
</evidence>
<dbReference type="GO" id="GO:0008270">
    <property type="term" value="F:zinc ion binding"/>
    <property type="evidence" value="ECO:0007669"/>
    <property type="project" value="UniProtKB-KW"/>
</dbReference>
<dbReference type="InterPro" id="IPR011011">
    <property type="entry name" value="Znf_FYVE_PHD"/>
</dbReference>
<evidence type="ECO:0000256" key="4">
    <source>
        <dbReference type="PROSITE-ProRule" id="PRU00146"/>
    </source>
</evidence>
<dbReference type="PROSITE" id="PS01359">
    <property type="entry name" value="ZF_PHD_1"/>
    <property type="match status" value="1"/>
</dbReference>
<dbReference type="Pfam" id="PF00628">
    <property type="entry name" value="PHD"/>
    <property type="match status" value="1"/>
</dbReference>
<dbReference type="PROSITE" id="PS50016">
    <property type="entry name" value="ZF_PHD_2"/>
    <property type="match status" value="1"/>
</dbReference>
<name>A0A5N5X626_9EURO</name>
<evidence type="ECO:0000256" key="2">
    <source>
        <dbReference type="ARBA" id="ARBA00022771"/>
    </source>
</evidence>
<keyword evidence="1" id="KW-0479">Metal-binding</keyword>
<feature type="compositionally biased region" description="Low complexity" evidence="5">
    <location>
        <begin position="80"/>
        <end position="92"/>
    </location>
</feature>
<proteinExistence type="predicted"/>
<dbReference type="Proteomes" id="UP000326565">
    <property type="component" value="Unassembled WGS sequence"/>
</dbReference>
<protein>
    <recommendedName>
        <fullName evidence="6">PHD-type domain-containing protein</fullName>
    </recommendedName>
</protein>
<dbReference type="Gene3D" id="3.30.40.10">
    <property type="entry name" value="Zinc/RING finger domain, C3HC4 (zinc finger)"/>
    <property type="match status" value="1"/>
</dbReference>
<evidence type="ECO:0000313" key="7">
    <source>
        <dbReference type="EMBL" id="KAB8075537.1"/>
    </source>
</evidence>
<reference evidence="7 8" key="1">
    <citation type="submission" date="2019-04" db="EMBL/GenBank/DDBJ databases">
        <title>Friends and foes A comparative genomics study of 23 Aspergillus species from section Flavi.</title>
        <authorList>
            <consortium name="DOE Joint Genome Institute"/>
            <person name="Kjaerbolling I."/>
            <person name="Vesth T."/>
            <person name="Frisvad J.C."/>
            <person name="Nybo J.L."/>
            <person name="Theobald S."/>
            <person name="Kildgaard S."/>
            <person name="Isbrandt T."/>
            <person name="Kuo A."/>
            <person name="Sato A."/>
            <person name="Lyhne E.K."/>
            <person name="Kogle M.E."/>
            <person name="Wiebenga A."/>
            <person name="Kun R.S."/>
            <person name="Lubbers R.J."/>
            <person name="Makela M.R."/>
            <person name="Barry K."/>
            <person name="Chovatia M."/>
            <person name="Clum A."/>
            <person name="Daum C."/>
            <person name="Haridas S."/>
            <person name="He G."/>
            <person name="LaButti K."/>
            <person name="Lipzen A."/>
            <person name="Mondo S."/>
            <person name="Riley R."/>
            <person name="Salamov A."/>
            <person name="Simmons B.A."/>
            <person name="Magnuson J.K."/>
            <person name="Henrissat B."/>
            <person name="Mortensen U.H."/>
            <person name="Larsen T.O."/>
            <person name="Devries R.P."/>
            <person name="Grigoriev I.V."/>
            <person name="Machida M."/>
            <person name="Baker S.E."/>
            <person name="Andersen M.R."/>
        </authorList>
    </citation>
    <scope>NUCLEOTIDE SEQUENCE [LARGE SCALE GENOMIC DNA]</scope>
    <source>
        <strain evidence="7 8">CBS 151.66</strain>
    </source>
</reference>
<dbReference type="InterPro" id="IPR019786">
    <property type="entry name" value="Zinc_finger_PHD-type_CS"/>
</dbReference>
<sequence length="227" mass="25198">MGRHYMSRLRYVSSVPGAEKPHNLVCSDCRNPGNLMPCETCCRPYHVPCLPPGNVAASTRQFYCPSCRRKQWDQSPPQFPRSTPSSNASRSSIPVVNTPSNYSSPDIDRQQAFACRESSSTAEADILSRARSFLVDYGQFSADQVLRPELLLKLASMMVELESQQALKQEVQIAASEPIINPPSTNTSSILPRPPSGTSGKSWDRIVMILSESIGRHKWLALNLNPY</sequence>
<evidence type="ECO:0000313" key="8">
    <source>
        <dbReference type="Proteomes" id="UP000326565"/>
    </source>
</evidence>
<dbReference type="OrthoDB" id="336088at2759"/>
<keyword evidence="8" id="KW-1185">Reference proteome</keyword>
<feature type="region of interest" description="Disordered" evidence="5">
    <location>
        <begin position="70"/>
        <end position="105"/>
    </location>
</feature>
<keyword evidence="3" id="KW-0862">Zinc</keyword>